<name>A0A1A0MJ02_MYCMU</name>
<organism evidence="1 2">
    <name type="scientific">Mycolicibacterium mucogenicum</name>
    <name type="common">Mycobacterium mucogenicum</name>
    <dbReference type="NCBI Taxonomy" id="56689"/>
    <lineage>
        <taxon>Bacteria</taxon>
        <taxon>Bacillati</taxon>
        <taxon>Actinomycetota</taxon>
        <taxon>Actinomycetes</taxon>
        <taxon>Mycobacteriales</taxon>
        <taxon>Mycobacteriaceae</taxon>
        <taxon>Mycolicibacterium</taxon>
    </lineage>
</organism>
<dbReference type="Pfam" id="PF10009">
    <property type="entry name" value="DUF2252"/>
    <property type="match status" value="1"/>
</dbReference>
<evidence type="ECO:0008006" key="3">
    <source>
        <dbReference type="Google" id="ProtNLM"/>
    </source>
</evidence>
<comment type="caution">
    <text evidence="1">The sequence shown here is derived from an EMBL/GenBank/DDBJ whole genome shotgun (WGS) entry which is preliminary data.</text>
</comment>
<evidence type="ECO:0000313" key="1">
    <source>
        <dbReference type="EMBL" id="OBA85392.1"/>
    </source>
</evidence>
<dbReference type="PANTHER" id="PTHR39441">
    <property type="entry name" value="DUF2252 DOMAIN-CONTAINING PROTEIN"/>
    <property type="match status" value="1"/>
</dbReference>
<dbReference type="InterPro" id="IPR018721">
    <property type="entry name" value="DUF2252"/>
</dbReference>
<dbReference type="Proteomes" id="UP000093962">
    <property type="component" value="Unassembled WGS sequence"/>
</dbReference>
<gene>
    <name evidence="1" type="ORF">A5642_02245</name>
</gene>
<dbReference type="AlphaFoldDB" id="A0A1A0MJ02"/>
<dbReference type="OrthoDB" id="1491115at2"/>
<protein>
    <recommendedName>
        <fullName evidence="3">DUF2252 domain-containing protein</fullName>
    </recommendedName>
</protein>
<reference evidence="1 2" key="1">
    <citation type="submission" date="2016-06" db="EMBL/GenBank/DDBJ databases">
        <authorList>
            <person name="Kjaerup R.B."/>
            <person name="Dalgaard T.S."/>
            <person name="Juul-Madsen H.R."/>
        </authorList>
    </citation>
    <scope>NUCLEOTIDE SEQUENCE [LARGE SCALE GENOMIC DNA]</scope>
    <source>
        <strain evidence="1 2">1199456.5</strain>
    </source>
</reference>
<dbReference type="RefSeq" id="WP_064859586.1">
    <property type="nucleotide sequence ID" value="NZ_LZSF01000179.1"/>
</dbReference>
<accession>A0A1A0MJ02</accession>
<dbReference type="EMBL" id="LZSF01000179">
    <property type="protein sequence ID" value="OBA85392.1"/>
    <property type="molecule type" value="Genomic_DNA"/>
</dbReference>
<sequence>MNQSVPERRDAGRAARARLPRAALADVHLTADRPDPVALLESQATSRIAELVPIRYGRMLTSALAFYRGAALIMASDLAAGPHTGLTAQLCGDAHLCNFGLFGSPERNLVFDVNDFDETLPGPWEWDVKRLVASLAIAGRDNGFQADDRADVIRRCVSGYRTRMQELAGMGELAAWYTQTTVDAELQNSVDTKFAREIQQTAAKARAHDSLQAVAKLTETVDGQSRLISRPPLVVPIEELVGAERARQYEQQMTPFMQRYRDSLEDSRRVLIDRFHYVTMARKVVGVGSVGLRAWIVLLTGRDGDDPLLLQMKEAQPSVLERFLGASPYPNAAQRVSVGQRLMQASSDILLGWLHAVGPDGYEADYYVRQLHDWKGAVSVQRSSPKLLADYGQACAHALARAHARTGDRIAIAAYLGSSDAADTALARFAEAYADQNERDYAALREAVDAGRITAESDL</sequence>
<proteinExistence type="predicted"/>
<dbReference type="PANTHER" id="PTHR39441:SF1">
    <property type="entry name" value="DUF2252 DOMAIN-CONTAINING PROTEIN"/>
    <property type="match status" value="1"/>
</dbReference>
<evidence type="ECO:0000313" key="2">
    <source>
        <dbReference type="Proteomes" id="UP000093962"/>
    </source>
</evidence>